<evidence type="ECO:0000256" key="2">
    <source>
        <dbReference type="ARBA" id="ARBA00004286"/>
    </source>
</evidence>
<dbReference type="GO" id="GO:1990414">
    <property type="term" value="P:replication-born double-strand break repair via sister chromatid exchange"/>
    <property type="evidence" value="ECO:0007669"/>
    <property type="project" value="TreeGrafter"/>
</dbReference>
<dbReference type="EMBL" id="KZ060107">
    <property type="protein sequence ID" value="PIO12810.1"/>
    <property type="molecule type" value="Genomic_DNA"/>
</dbReference>
<evidence type="ECO:0000256" key="4">
    <source>
        <dbReference type="ARBA" id="ARBA00022454"/>
    </source>
</evidence>
<dbReference type="FunFam" id="1.10.10.580:FF:000001">
    <property type="entry name" value="double-strand-break repair protein rad21 homolog"/>
    <property type="match status" value="1"/>
</dbReference>
<keyword evidence="6" id="KW-0539">Nucleus</keyword>
<evidence type="ECO:0000256" key="7">
    <source>
        <dbReference type="SAM" id="MobiDB-lite"/>
    </source>
</evidence>
<dbReference type="GO" id="GO:0005634">
    <property type="term" value="C:nucleus"/>
    <property type="evidence" value="ECO:0007669"/>
    <property type="project" value="UniProtKB-SubCell"/>
</dbReference>
<dbReference type="PANTHER" id="PTHR12585:SF69">
    <property type="entry name" value="FI11703P"/>
    <property type="match status" value="1"/>
</dbReference>
<dbReference type="Gene3D" id="1.10.10.580">
    <property type="entry name" value="Structural maintenance of chromosome 1. Chain E"/>
    <property type="match status" value="1"/>
</dbReference>
<feature type="region of interest" description="Disordered" evidence="7">
    <location>
        <begin position="1"/>
        <end position="34"/>
    </location>
</feature>
<feature type="domain" description="Rad21/Rec8-like protein C-terminal eukaryotic" evidence="8">
    <location>
        <begin position="55"/>
        <end position="105"/>
    </location>
</feature>
<name>A0A2G9QB36_AQUCT</name>
<gene>
    <name evidence="10" type="ORF">AB205_0094190</name>
    <name evidence="9" type="ORF">AB205_0123340</name>
</gene>
<dbReference type="AlphaFoldDB" id="A0A2G9QB36"/>
<reference evidence="9" key="2">
    <citation type="submission" date="2017-08" db="EMBL/GenBank/DDBJ databases">
        <title>Assembly of the North American Bullfrog Genome.</title>
        <authorList>
            <person name="Warren R.L."/>
            <person name="Vandervalk B.P."/>
            <person name="Kucuk E."/>
            <person name="Birol I."/>
            <person name="Helbing C."/>
            <person name="Pandoh P."/>
            <person name="Behsaz B."/>
            <person name="Mohamadi H."/>
            <person name="Chu J."/>
            <person name="Jackman S."/>
            <person name="Hammond S.A."/>
            <person name="Veldhoen N."/>
            <person name="Kirk H."/>
            <person name="Zhao Y."/>
            <person name="Coope R."/>
            <person name="Pleasance S."/>
            <person name="Moore R."/>
            <person name="Holt R."/>
        </authorList>
    </citation>
    <scope>NUCLEOTIDE SEQUENCE</scope>
    <source>
        <strain evidence="9">Bruno</strain>
        <tissue evidence="9">Liver</tissue>
    </source>
</reference>
<keyword evidence="4" id="KW-0158">Chromosome</keyword>
<dbReference type="InterPro" id="IPR036390">
    <property type="entry name" value="WH_DNA-bd_sf"/>
</dbReference>
<dbReference type="InterPro" id="IPR039781">
    <property type="entry name" value="Rad21/Rec8-like"/>
</dbReference>
<dbReference type="OrthoDB" id="10071381at2759"/>
<dbReference type="EMBL" id="KZ060079">
    <property type="protein sequence ID" value="PIO12857.1"/>
    <property type="molecule type" value="Genomic_DNA"/>
</dbReference>
<comment type="similarity">
    <text evidence="3">Belongs to the rad21 family.</text>
</comment>
<dbReference type="GO" id="GO:0003682">
    <property type="term" value="F:chromatin binding"/>
    <property type="evidence" value="ECO:0007669"/>
    <property type="project" value="TreeGrafter"/>
</dbReference>
<dbReference type="PANTHER" id="PTHR12585">
    <property type="entry name" value="SCC1 / RAD21 FAMILY MEMBER"/>
    <property type="match status" value="1"/>
</dbReference>
<dbReference type="GO" id="GO:0008278">
    <property type="term" value="C:cohesin complex"/>
    <property type="evidence" value="ECO:0007669"/>
    <property type="project" value="InterPro"/>
</dbReference>
<protein>
    <recommendedName>
        <fullName evidence="8">Rad21/Rec8-like protein C-terminal eukaryotic domain-containing protein</fullName>
    </recommendedName>
</protein>
<evidence type="ECO:0000256" key="5">
    <source>
        <dbReference type="ARBA" id="ARBA00022829"/>
    </source>
</evidence>
<sequence length="108" mass="12388">MPELVGIDQTVDQESSLVQEEPTESTEDTDEHRWTKRTQKMLNFLKKMNQSGINSFSLNKMCENNKKKQASAKFYSLLVLKNQNAVRMAQNSPYSDIIVTPGPKFHSH</sequence>
<evidence type="ECO:0000313" key="10">
    <source>
        <dbReference type="EMBL" id="PIO12857.1"/>
    </source>
</evidence>
<proteinExistence type="inferred from homology"/>
<organism evidence="9 11">
    <name type="scientific">Aquarana catesbeiana</name>
    <name type="common">American bullfrog</name>
    <name type="synonym">Rana catesbeiana</name>
    <dbReference type="NCBI Taxonomy" id="8400"/>
    <lineage>
        <taxon>Eukaryota</taxon>
        <taxon>Metazoa</taxon>
        <taxon>Chordata</taxon>
        <taxon>Craniata</taxon>
        <taxon>Vertebrata</taxon>
        <taxon>Euteleostomi</taxon>
        <taxon>Amphibia</taxon>
        <taxon>Batrachia</taxon>
        <taxon>Anura</taxon>
        <taxon>Neobatrachia</taxon>
        <taxon>Ranoidea</taxon>
        <taxon>Ranidae</taxon>
        <taxon>Aquarana</taxon>
    </lineage>
</organism>
<dbReference type="Pfam" id="PF04824">
    <property type="entry name" value="Rad21_Rec8"/>
    <property type="match status" value="1"/>
</dbReference>
<keyword evidence="5" id="KW-0159">Chromosome partition</keyword>
<dbReference type="InterPro" id="IPR023093">
    <property type="entry name" value="ScpA-like_C"/>
</dbReference>
<dbReference type="GO" id="GO:0007059">
    <property type="term" value="P:chromosome segregation"/>
    <property type="evidence" value="ECO:0007669"/>
    <property type="project" value="UniProtKB-KW"/>
</dbReference>
<dbReference type="SUPFAM" id="SSF46785">
    <property type="entry name" value="Winged helix' DNA-binding domain"/>
    <property type="match status" value="1"/>
</dbReference>
<evidence type="ECO:0000259" key="8">
    <source>
        <dbReference type="Pfam" id="PF04824"/>
    </source>
</evidence>
<comment type="subcellular location">
    <subcellularLocation>
        <location evidence="2">Chromosome</location>
    </subcellularLocation>
    <subcellularLocation>
        <location evidence="1">Nucleus</location>
    </subcellularLocation>
</comment>
<dbReference type="InterPro" id="IPR006909">
    <property type="entry name" value="Rad21/Rec8_C_eu"/>
</dbReference>
<dbReference type="GO" id="GO:0007062">
    <property type="term" value="P:sister chromatid cohesion"/>
    <property type="evidence" value="ECO:0007669"/>
    <property type="project" value="InterPro"/>
</dbReference>
<evidence type="ECO:0000313" key="11">
    <source>
        <dbReference type="Proteomes" id="UP000228934"/>
    </source>
</evidence>
<evidence type="ECO:0000256" key="6">
    <source>
        <dbReference type="ARBA" id="ARBA00023242"/>
    </source>
</evidence>
<reference evidence="11" key="1">
    <citation type="journal article" date="2017" name="Nat. Commun.">
        <title>The North American bullfrog draft genome provides insight into hormonal regulation of long noncoding RNA.</title>
        <authorList>
            <person name="Hammond S.A."/>
            <person name="Warren R.L."/>
            <person name="Vandervalk B.P."/>
            <person name="Kucuk E."/>
            <person name="Khan H."/>
            <person name="Gibb E.A."/>
            <person name="Pandoh P."/>
            <person name="Kirk H."/>
            <person name="Zhao Y."/>
            <person name="Jones M."/>
            <person name="Mungall A.J."/>
            <person name="Coope R."/>
            <person name="Pleasance S."/>
            <person name="Moore R.A."/>
            <person name="Holt R.A."/>
            <person name="Round J.M."/>
            <person name="Ohora S."/>
            <person name="Walle B.V."/>
            <person name="Veldhoen N."/>
            <person name="Helbing C.C."/>
            <person name="Birol I."/>
        </authorList>
    </citation>
    <scope>NUCLEOTIDE SEQUENCE [LARGE SCALE GENOMIC DNA]</scope>
</reference>
<evidence type="ECO:0000313" key="9">
    <source>
        <dbReference type="EMBL" id="PIO12810.1"/>
    </source>
</evidence>
<evidence type="ECO:0000256" key="1">
    <source>
        <dbReference type="ARBA" id="ARBA00004123"/>
    </source>
</evidence>
<keyword evidence="11" id="KW-1185">Reference proteome</keyword>
<accession>A0A2G9QB36</accession>
<evidence type="ECO:0000256" key="3">
    <source>
        <dbReference type="ARBA" id="ARBA00009870"/>
    </source>
</evidence>
<dbReference type="Proteomes" id="UP000228934">
    <property type="component" value="Unassembled WGS sequence"/>
</dbReference>